<dbReference type="GO" id="GO:0045893">
    <property type="term" value="P:positive regulation of DNA-templated transcription"/>
    <property type="evidence" value="ECO:0007669"/>
    <property type="project" value="UniProtKB-ARBA"/>
</dbReference>
<keyword evidence="4" id="KW-0804">Transcription</keyword>
<dbReference type="Pfam" id="PF00498">
    <property type="entry name" value="FHA"/>
    <property type="match status" value="1"/>
</dbReference>
<dbReference type="AlphaFoldDB" id="A0A815NEN0"/>
<evidence type="ECO:0000313" key="10">
    <source>
        <dbReference type="EMBL" id="CAF0880393.1"/>
    </source>
</evidence>
<gene>
    <name evidence="11" type="ORF">JXQ802_LOCUS36848</name>
    <name evidence="10" type="ORF">PYM288_LOCUS8510</name>
</gene>
<keyword evidence="12" id="KW-1185">Reference proteome</keyword>
<feature type="region of interest" description="Disordered" evidence="7">
    <location>
        <begin position="495"/>
        <end position="526"/>
    </location>
</feature>
<dbReference type="GO" id="GO:0000978">
    <property type="term" value="F:RNA polymerase II cis-regulatory region sequence-specific DNA binding"/>
    <property type="evidence" value="ECO:0007669"/>
    <property type="project" value="TreeGrafter"/>
</dbReference>
<dbReference type="InterPro" id="IPR008984">
    <property type="entry name" value="SMAD_FHA_dom_sf"/>
</dbReference>
<sequence>MSTTTTTTTTPTTAATNINGNDHVHLPYARLESTHFGIYDIWQEKTIVGKKTNRHEVDVNMGSTSVVSRIHFELILVNGSDFQLRCRSKNGIFINNNYTKMSSITVLPKQCTIRFPSTDMCISFSSLINNNNINNNTTTNNNNTINRTSPGSVSRHVSTETLQHRSSSSSLSSVPIDTNNPSTTSSLLLQSIPNVTQQQQQQQVILVAVNQHPHRTVNQVNNNNNHHHHELNNSLLPISLNIPSSSTSSINSTSTIHNNGHIKIQYENPTTMNITSNTSLLSSTIPSCSTSPKIPNSDITENQTLVSSPIIQRLPSLGIDNNQQDQDNINSKNSTKPPFSYAQLIVQAILSAPDKQMTLSQIYNFISAQYPYYEANNRGWQNSIRHNLSLNRYFIRLARKENDTGKGSFWRLDETCEEKLIDHAFRHRKQRRNSISFNSSQNDNNLNKSDDGHSPTTQYQNDQTDFLLADIQTSNPSTPLSPMTSPLVGPIIEAISPIRQTEDNKRKRDDDDDDHDNNLQTEQQIEDLLHTLTASIDETVKRQKT</sequence>
<dbReference type="Pfam" id="PF00250">
    <property type="entry name" value="Forkhead"/>
    <property type="match status" value="1"/>
</dbReference>
<dbReference type="InterPro" id="IPR030456">
    <property type="entry name" value="TF_fork_head_CS_2"/>
</dbReference>
<name>A0A815NEN0_9BILA</name>
<dbReference type="PROSITE" id="PS50039">
    <property type="entry name" value="FORK_HEAD_3"/>
    <property type="match status" value="1"/>
</dbReference>
<keyword evidence="2" id="KW-0805">Transcription regulation</keyword>
<feature type="compositionally biased region" description="Polar residues" evidence="7">
    <location>
        <begin position="433"/>
        <end position="447"/>
    </location>
</feature>
<dbReference type="InterPro" id="IPR000253">
    <property type="entry name" value="FHA_dom"/>
</dbReference>
<dbReference type="Gene3D" id="1.10.10.10">
    <property type="entry name" value="Winged helix-like DNA-binding domain superfamily/Winged helix DNA-binding domain"/>
    <property type="match status" value="1"/>
</dbReference>
<dbReference type="EMBL" id="CAJNOL010001926">
    <property type="protein sequence ID" value="CAF1438467.1"/>
    <property type="molecule type" value="Genomic_DNA"/>
</dbReference>
<dbReference type="CDD" id="cd20026">
    <property type="entry name" value="FH_FOXK"/>
    <property type="match status" value="1"/>
</dbReference>
<evidence type="ECO:0000259" key="9">
    <source>
        <dbReference type="PROSITE" id="PS50039"/>
    </source>
</evidence>
<protein>
    <submittedName>
        <fullName evidence="11">Uncharacterized protein</fullName>
    </submittedName>
</protein>
<comment type="subcellular location">
    <subcellularLocation>
        <location evidence="1 6">Nucleus</location>
    </subcellularLocation>
</comment>
<dbReference type="Gene3D" id="2.60.200.20">
    <property type="match status" value="1"/>
</dbReference>
<keyword evidence="3 6" id="KW-0238">DNA-binding</keyword>
<dbReference type="PANTHER" id="PTHR45881">
    <property type="entry name" value="CHECKPOINT SUPPRESSOR 1-LIKE, ISOFORM A-RELATED"/>
    <property type="match status" value="1"/>
</dbReference>
<evidence type="ECO:0000256" key="4">
    <source>
        <dbReference type="ARBA" id="ARBA00023163"/>
    </source>
</evidence>
<dbReference type="GO" id="GO:0005634">
    <property type="term" value="C:nucleus"/>
    <property type="evidence" value="ECO:0007669"/>
    <property type="project" value="UniProtKB-SubCell"/>
</dbReference>
<dbReference type="SUPFAM" id="SSF46785">
    <property type="entry name" value="Winged helix' DNA-binding domain"/>
    <property type="match status" value="1"/>
</dbReference>
<evidence type="ECO:0000313" key="11">
    <source>
        <dbReference type="EMBL" id="CAF1438467.1"/>
    </source>
</evidence>
<dbReference type="Proteomes" id="UP000663870">
    <property type="component" value="Unassembled WGS sequence"/>
</dbReference>
<evidence type="ECO:0000313" key="12">
    <source>
        <dbReference type="Proteomes" id="UP000663870"/>
    </source>
</evidence>
<comment type="caution">
    <text evidence="11">The sequence shown here is derived from an EMBL/GenBank/DDBJ whole genome shotgun (WGS) entry which is preliminary data.</text>
</comment>
<evidence type="ECO:0000259" key="8">
    <source>
        <dbReference type="PROSITE" id="PS50006"/>
    </source>
</evidence>
<evidence type="ECO:0000256" key="7">
    <source>
        <dbReference type="SAM" id="MobiDB-lite"/>
    </source>
</evidence>
<organism evidence="11 12">
    <name type="scientific">Rotaria sordida</name>
    <dbReference type="NCBI Taxonomy" id="392033"/>
    <lineage>
        <taxon>Eukaryota</taxon>
        <taxon>Metazoa</taxon>
        <taxon>Spiralia</taxon>
        <taxon>Gnathifera</taxon>
        <taxon>Rotifera</taxon>
        <taxon>Eurotatoria</taxon>
        <taxon>Bdelloidea</taxon>
        <taxon>Philodinida</taxon>
        <taxon>Philodinidae</taxon>
        <taxon>Rotaria</taxon>
    </lineage>
</organism>
<proteinExistence type="predicted"/>
<feature type="compositionally biased region" description="Basic and acidic residues" evidence="7">
    <location>
        <begin position="500"/>
        <end position="509"/>
    </location>
</feature>
<evidence type="ECO:0000256" key="5">
    <source>
        <dbReference type="ARBA" id="ARBA00023242"/>
    </source>
</evidence>
<dbReference type="PANTHER" id="PTHR45881:SF1">
    <property type="entry name" value="FORK HEAD PROTEIN HOMOLOG 2"/>
    <property type="match status" value="1"/>
</dbReference>
<feature type="compositionally biased region" description="Low complexity" evidence="7">
    <location>
        <begin position="134"/>
        <end position="146"/>
    </location>
</feature>
<feature type="domain" description="FHA" evidence="8">
    <location>
        <begin position="46"/>
        <end position="99"/>
    </location>
</feature>
<dbReference type="InterPro" id="IPR001766">
    <property type="entry name" value="Fork_head_dom"/>
</dbReference>
<feature type="domain" description="Fork-head" evidence="9">
    <location>
        <begin position="336"/>
        <end position="431"/>
    </location>
</feature>
<dbReference type="InterPro" id="IPR018122">
    <property type="entry name" value="TF_fork_head_CS_1"/>
</dbReference>
<dbReference type="Proteomes" id="UP000663854">
    <property type="component" value="Unassembled WGS sequence"/>
</dbReference>
<keyword evidence="5 6" id="KW-0539">Nucleus</keyword>
<reference evidence="11" key="1">
    <citation type="submission" date="2021-02" db="EMBL/GenBank/DDBJ databases">
        <authorList>
            <person name="Nowell W R."/>
        </authorList>
    </citation>
    <scope>NUCLEOTIDE SEQUENCE</scope>
</reference>
<dbReference type="PRINTS" id="PR00053">
    <property type="entry name" value="FORKHEAD"/>
</dbReference>
<evidence type="ECO:0000256" key="3">
    <source>
        <dbReference type="ARBA" id="ARBA00023125"/>
    </source>
</evidence>
<dbReference type="PROSITE" id="PS00658">
    <property type="entry name" value="FORK_HEAD_2"/>
    <property type="match status" value="1"/>
</dbReference>
<accession>A0A815NEN0</accession>
<feature type="region of interest" description="Disordered" evidence="7">
    <location>
        <begin position="432"/>
        <end position="460"/>
    </location>
</feature>
<feature type="region of interest" description="Disordered" evidence="7">
    <location>
        <begin position="134"/>
        <end position="179"/>
    </location>
</feature>
<dbReference type="FunFam" id="1.10.10.10:FF:000030">
    <property type="entry name" value="Forkhead box protein K2"/>
    <property type="match status" value="1"/>
</dbReference>
<evidence type="ECO:0000256" key="2">
    <source>
        <dbReference type="ARBA" id="ARBA00023015"/>
    </source>
</evidence>
<dbReference type="SUPFAM" id="SSF49879">
    <property type="entry name" value="SMAD/FHA domain"/>
    <property type="match status" value="1"/>
</dbReference>
<dbReference type="PROSITE" id="PS50006">
    <property type="entry name" value="FHA_DOMAIN"/>
    <property type="match status" value="1"/>
</dbReference>
<evidence type="ECO:0000256" key="1">
    <source>
        <dbReference type="ARBA" id="ARBA00004123"/>
    </source>
</evidence>
<dbReference type="InterPro" id="IPR036390">
    <property type="entry name" value="WH_DNA-bd_sf"/>
</dbReference>
<dbReference type="GO" id="GO:0000981">
    <property type="term" value="F:DNA-binding transcription factor activity, RNA polymerase II-specific"/>
    <property type="evidence" value="ECO:0007669"/>
    <property type="project" value="TreeGrafter"/>
</dbReference>
<feature type="compositionally biased region" description="Polar residues" evidence="7">
    <location>
        <begin position="147"/>
        <end position="165"/>
    </location>
</feature>
<dbReference type="EMBL" id="CAJNOH010000114">
    <property type="protein sequence ID" value="CAF0880393.1"/>
    <property type="molecule type" value="Genomic_DNA"/>
</dbReference>
<dbReference type="InterPro" id="IPR036388">
    <property type="entry name" value="WH-like_DNA-bd_sf"/>
</dbReference>
<evidence type="ECO:0000256" key="6">
    <source>
        <dbReference type="PROSITE-ProRule" id="PRU00089"/>
    </source>
</evidence>
<dbReference type="SMART" id="SM00339">
    <property type="entry name" value="FH"/>
    <property type="match status" value="1"/>
</dbReference>
<feature type="DNA-binding region" description="Fork-head" evidence="6">
    <location>
        <begin position="336"/>
        <end position="431"/>
    </location>
</feature>
<dbReference type="PROSITE" id="PS00657">
    <property type="entry name" value="FORK_HEAD_1"/>
    <property type="match status" value="1"/>
</dbReference>